<organism evidence="2 3">
    <name type="scientific">Xylaria hypoxylon</name>
    <dbReference type="NCBI Taxonomy" id="37992"/>
    <lineage>
        <taxon>Eukaryota</taxon>
        <taxon>Fungi</taxon>
        <taxon>Dikarya</taxon>
        <taxon>Ascomycota</taxon>
        <taxon>Pezizomycotina</taxon>
        <taxon>Sordariomycetes</taxon>
        <taxon>Xylariomycetidae</taxon>
        <taxon>Xylariales</taxon>
        <taxon>Xylariaceae</taxon>
        <taxon>Xylaria</taxon>
    </lineage>
</organism>
<feature type="region of interest" description="Disordered" evidence="1">
    <location>
        <begin position="153"/>
        <end position="198"/>
    </location>
</feature>
<feature type="region of interest" description="Disordered" evidence="1">
    <location>
        <begin position="47"/>
        <end position="66"/>
    </location>
</feature>
<feature type="compositionally biased region" description="Polar residues" evidence="1">
    <location>
        <begin position="188"/>
        <end position="198"/>
    </location>
</feature>
<dbReference type="EMBL" id="SKBN01000012">
    <property type="protein sequence ID" value="TGJ87576.1"/>
    <property type="molecule type" value="Genomic_DNA"/>
</dbReference>
<comment type="caution">
    <text evidence="2">The sequence shown here is derived from an EMBL/GenBank/DDBJ whole genome shotgun (WGS) entry which is preliminary data.</text>
</comment>
<keyword evidence="3" id="KW-1185">Reference proteome</keyword>
<evidence type="ECO:0000313" key="2">
    <source>
        <dbReference type="EMBL" id="TGJ87576.1"/>
    </source>
</evidence>
<dbReference type="Proteomes" id="UP000297716">
    <property type="component" value="Unassembled WGS sequence"/>
</dbReference>
<reference evidence="2 3" key="1">
    <citation type="submission" date="2019-03" db="EMBL/GenBank/DDBJ databases">
        <title>Draft genome sequence of Xylaria hypoxylon DSM 108379, a ubiquitous saprotrophic-parasitic fungi on hardwood.</title>
        <authorList>
            <person name="Buettner E."/>
            <person name="Leonhardt S."/>
            <person name="Gebauer A.M."/>
            <person name="Liers C."/>
            <person name="Hofrichter M."/>
            <person name="Kellner H."/>
        </authorList>
    </citation>
    <scope>NUCLEOTIDE SEQUENCE [LARGE SCALE GENOMIC DNA]</scope>
    <source>
        <strain evidence="2 3">DSM 108379</strain>
    </source>
</reference>
<name>A0A4Z0ZD84_9PEZI</name>
<accession>A0A4Z0ZD84</accession>
<dbReference type="AlphaFoldDB" id="A0A4Z0ZD84"/>
<protein>
    <submittedName>
        <fullName evidence="2">Uncharacterized protein</fullName>
    </submittedName>
</protein>
<feature type="compositionally biased region" description="Polar residues" evidence="1">
    <location>
        <begin position="377"/>
        <end position="386"/>
    </location>
</feature>
<feature type="region of interest" description="Disordered" evidence="1">
    <location>
        <begin position="364"/>
        <end position="393"/>
    </location>
</feature>
<feature type="compositionally biased region" description="Polar residues" evidence="1">
    <location>
        <begin position="54"/>
        <end position="66"/>
    </location>
</feature>
<feature type="compositionally biased region" description="Low complexity" evidence="1">
    <location>
        <begin position="176"/>
        <end position="187"/>
    </location>
</feature>
<feature type="compositionally biased region" description="Polar residues" evidence="1">
    <location>
        <begin position="1"/>
        <end position="19"/>
    </location>
</feature>
<dbReference type="STRING" id="37992.A0A4Z0ZD84"/>
<dbReference type="OrthoDB" id="5428490at2759"/>
<sequence>MQLSRQPNKNVQEPTSTNGRGTGKPDVVSLNNFASRICSLRLLENRDRNYGNADPSNTAAGSELEQITDNTKKETLYQAEDEPVGQEYCSAKPTVKSLKSEPDEFIAPVVREPSGVERPPLATTEDSVNLVERDEDRAVRRNSKREVMFGSMKELMSSATSPDEDTVRCPKPDAQSVSDVEVGEGSSTKTSTFDRQTQSSFPEQFCLGQTSDSASWCSGIPFKGRESIRSTRWKPDHVHIPRTGWERLRNITLAGPTTLKIEDVEFSAASKERLRNFSEIMASTKGQIELFGKELPLCRASLVQIRERKAMPATYICIQGLKNAADITRIHAAMSHERYKQLYSPLKLCYETSDLVYVTFPEIKSSQPSQPPVSRPGTSSSPNDLNTIPEPPEASAFTRPVELESHTMGFYQYLPMLDGKTYCGALCRTSVDGRYFVSTLGGLIEVNGRTYLMTCHHGFRESHTETSSLLSDTLVGSEFCSPSEGPPVFCSGDLPDGPEGVDHPEGSKTESRLATLEVSNTPKWYNLSIGGAIKMGPEWVLIPTEDGSILPNIFEKLSTKKGKSVSEPEIHYIDDIAEPHPGHISYIVTSSQMGCSGVVSANTSFMMGGGMQGMLEVWTVNLDEGQGK</sequence>
<evidence type="ECO:0000256" key="1">
    <source>
        <dbReference type="SAM" id="MobiDB-lite"/>
    </source>
</evidence>
<feature type="region of interest" description="Disordered" evidence="1">
    <location>
        <begin position="1"/>
        <end position="28"/>
    </location>
</feature>
<evidence type="ECO:0000313" key="3">
    <source>
        <dbReference type="Proteomes" id="UP000297716"/>
    </source>
</evidence>
<proteinExistence type="predicted"/>
<gene>
    <name evidence="2" type="ORF">E0Z10_g1238</name>
</gene>